<sequence length="203" mass="21181">MTASANQTSKLLQTPVTAKCLAHLAKIAPAVGTLTADTVQAVATIKSGSNNDQDASVVLALYNTEYLPANMHITAPTLLDHQAAAAAKAELASALLVQITFIGAALVTDRVAVGVAAPQRAAVPGGKPSFEVTAQAAHQVYRWLAGQAAQVEDGAGVKLPWEPIESETLSPEQIRELERLASKARKNESDLNAADVLMCCTVM</sequence>
<dbReference type="Proteomes" id="UP000193411">
    <property type="component" value="Unassembled WGS sequence"/>
</dbReference>
<organism evidence="1 2">
    <name type="scientific">Catenaria anguillulae PL171</name>
    <dbReference type="NCBI Taxonomy" id="765915"/>
    <lineage>
        <taxon>Eukaryota</taxon>
        <taxon>Fungi</taxon>
        <taxon>Fungi incertae sedis</taxon>
        <taxon>Blastocladiomycota</taxon>
        <taxon>Blastocladiomycetes</taxon>
        <taxon>Blastocladiales</taxon>
        <taxon>Catenariaceae</taxon>
        <taxon>Catenaria</taxon>
    </lineage>
</organism>
<dbReference type="AlphaFoldDB" id="A0A1Y2I563"/>
<protein>
    <submittedName>
        <fullName evidence="1">Uncharacterized protein</fullName>
    </submittedName>
</protein>
<evidence type="ECO:0000313" key="1">
    <source>
        <dbReference type="EMBL" id="ORZ41191.1"/>
    </source>
</evidence>
<keyword evidence="2" id="KW-1185">Reference proteome</keyword>
<reference evidence="1 2" key="1">
    <citation type="submission" date="2016-07" db="EMBL/GenBank/DDBJ databases">
        <title>Pervasive Adenine N6-methylation of Active Genes in Fungi.</title>
        <authorList>
            <consortium name="DOE Joint Genome Institute"/>
            <person name="Mondo S.J."/>
            <person name="Dannebaum R.O."/>
            <person name="Kuo R.C."/>
            <person name="Labutti K."/>
            <person name="Haridas S."/>
            <person name="Kuo A."/>
            <person name="Salamov A."/>
            <person name="Ahrendt S.R."/>
            <person name="Lipzen A."/>
            <person name="Sullivan W."/>
            <person name="Andreopoulos W.B."/>
            <person name="Clum A."/>
            <person name="Lindquist E."/>
            <person name="Daum C."/>
            <person name="Ramamoorthy G.K."/>
            <person name="Gryganskyi A."/>
            <person name="Culley D."/>
            <person name="Magnuson J.K."/>
            <person name="James T.Y."/>
            <person name="O'Malley M.A."/>
            <person name="Stajich J.E."/>
            <person name="Spatafora J.W."/>
            <person name="Visel A."/>
            <person name="Grigoriev I.V."/>
        </authorList>
    </citation>
    <scope>NUCLEOTIDE SEQUENCE [LARGE SCALE GENOMIC DNA]</scope>
    <source>
        <strain evidence="1 2">PL171</strain>
    </source>
</reference>
<proteinExistence type="predicted"/>
<feature type="non-terminal residue" evidence="1">
    <location>
        <position position="1"/>
    </location>
</feature>
<accession>A0A1Y2I563</accession>
<dbReference type="EMBL" id="MCFL01000001">
    <property type="protein sequence ID" value="ORZ41191.1"/>
    <property type="molecule type" value="Genomic_DNA"/>
</dbReference>
<name>A0A1Y2I563_9FUNG</name>
<gene>
    <name evidence="1" type="ORF">BCR44DRAFT_34486</name>
</gene>
<evidence type="ECO:0000313" key="2">
    <source>
        <dbReference type="Proteomes" id="UP000193411"/>
    </source>
</evidence>
<comment type="caution">
    <text evidence="1">The sequence shown here is derived from an EMBL/GenBank/DDBJ whole genome shotgun (WGS) entry which is preliminary data.</text>
</comment>